<gene>
    <name evidence="1" type="ORF">EPH95_00420</name>
</gene>
<organism evidence="1 2">
    <name type="scientific">Salicibibacter halophilus</name>
    <dbReference type="NCBI Taxonomy" id="2502791"/>
    <lineage>
        <taxon>Bacteria</taxon>
        <taxon>Bacillati</taxon>
        <taxon>Bacillota</taxon>
        <taxon>Bacilli</taxon>
        <taxon>Bacillales</taxon>
        <taxon>Bacillaceae</taxon>
        <taxon>Salicibibacter</taxon>
    </lineage>
</organism>
<reference evidence="2" key="1">
    <citation type="submission" date="2019-01" db="EMBL/GenBank/DDBJ databases">
        <title>Genomic analysis of Salicibibacter sp. NKC3-5.</title>
        <authorList>
            <person name="Oh Y.J."/>
        </authorList>
    </citation>
    <scope>NUCLEOTIDE SEQUENCE [LARGE SCALE GENOMIC DNA]</scope>
    <source>
        <strain evidence="2">NKC3-5</strain>
    </source>
</reference>
<dbReference type="SUPFAM" id="SSF158379">
    <property type="entry name" value="YqgQ-like"/>
    <property type="match status" value="1"/>
</dbReference>
<name>A0A514LNJ7_9BACI</name>
<dbReference type="Proteomes" id="UP000319756">
    <property type="component" value="Chromosome"/>
</dbReference>
<dbReference type="Pfam" id="PF06014">
    <property type="entry name" value="YqgQ-like"/>
    <property type="match status" value="1"/>
</dbReference>
<dbReference type="EMBL" id="CP035485">
    <property type="protein sequence ID" value="QDI92921.1"/>
    <property type="molecule type" value="Genomic_DNA"/>
</dbReference>
<protein>
    <submittedName>
        <fullName evidence="1">DUF910 family protein</fullName>
    </submittedName>
</protein>
<dbReference type="InterPro" id="IPR009256">
    <property type="entry name" value="YqgQ-like"/>
</dbReference>
<dbReference type="InterPro" id="IPR023164">
    <property type="entry name" value="YqgQ-like_sf"/>
</dbReference>
<sequence>MDSIHGIRQLLLRYHSVIYTRDPEADLILMEEELSMLKEAGLLEPNDYYDCKIVLQAEKRRLKESNHE</sequence>
<dbReference type="KEGG" id="sale:EPH95_00420"/>
<evidence type="ECO:0000313" key="1">
    <source>
        <dbReference type="EMBL" id="QDI92921.1"/>
    </source>
</evidence>
<accession>A0A514LNJ7</accession>
<proteinExistence type="predicted"/>
<dbReference type="AlphaFoldDB" id="A0A514LNJ7"/>
<evidence type="ECO:0000313" key="2">
    <source>
        <dbReference type="Proteomes" id="UP000319756"/>
    </source>
</evidence>
<keyword evidence="2" id="KW-1185">Reference proteome</keyword>
<dbReference type="Gene3D" id="1.10.287.760">
    <property type="entry name" value="YqgQ-like"/>
    <property type="match status" value="1"/>
</dbReference>
<dbReference type="OrthoDB" id="2361671at2"/>